<evidence type="ECO:0000256" key="1">
    <source>
        <dbReference type="SAM" id="SignalP"/>
    </source>
</evidence>
<keyword evidence="1" id="KW-0732">Signal</keyword>
<feature type="domain" description="C6" evidence="2">
    <location>
        <begin position="26"/>
        <end position="111"/>
    </location>
</feature>
<feature type="signal peptide" evidence="1">
    <location>
        <begin position="1"/>
        <end position="19"/>
    </location>
</feature>
<comment type="caution">
    <text evidence="3">The sequence shown here is derived from an EMBL/GenBank/DDBJ whole genome shotgun (WGS) entry which is preliminary data.</text>
</comment>
<evidence type="ECO:0000313" key="4">
    <source>
        <dbReference type="Proteomes" id="UP001328107"/>
    </source>
</evidence>
<feature type="chain" id="PRO_5042878221" description="C6 domain-containing protein" evidence="1">
    <location>
        <begin position="20"/>
        <end position="117"/>
    </location>
</feature>
<proteinExistence type="predicted"/>
<organism evidence="3 4">
    <name type="scientific">Pristionchus mayeri</name>
    <dbReference type="NCBI Taxonomy" id="1317129"/>
    <lineage>
        <taxon>Eukaryota</taxon>
        <taxon>Metazoa</taxon>
        <taxon>Ecdysozoa</taxon>
        <taxon>Nematoda</taxon>
        <taxon>Chromadorea</taxon>
        <taxon>Rhabditida</taxon>
        <taxon>Rhabditina</taxon>
        <taxon>Diplogasteromorpha</taxon>
        <taxon>Diplogasteroidea</taxon>
        <taxon>Neodiplogasteridae</taxon>
        <taxon>Pristionchus</taxon>
    </lineage>
</organism>
<sequence length="117" mass="12038">MSSLLPSLLLVLSFAVAAAADACVGCKCCSSDLITITTSGSGAHPFDSDVIDQTGECAVRTLTCRGELANIEVNGDGGIVFGEPDAVMEVTCNAEGTFWDFQGVPITQAECASKTIE</sequence>
<dbReference type="EMBL" id="BTRK01000006">
    <property type="protein sequence ID" value="GMR62294.1"/>
    <property type="molecule type" value="Genomic_DNA"/>
</dbReference>
<dbReference type="Proteomes" id="UP001328107">
    <property type="component" value="Unassembled WGS sequence"/>
</dbReference>
<dbReference type="InterPro" id="IPR002601">
    <property type="entry name" value="C6_domain"/>
</dbReference>
<accession>A0AAN5IF15</accession>
<protein>
    <recommendedName>
        <fullName evidence="2">C6 domain-containing protein</fullName>
    </recommendedName>
</protein>
<dbReference type="AlphaFoldDB" id="A0AAN5IF15"/>
<dbReference type="Pfam" id="PF01681">
    <property type="entry name" value="C6"/>
    <property type="match status" value="1"/>
</dbReference>
<evidence type="ECO:0000313" key="3">
    <source>
        <dbReference type="EMBL" id="GMR62294.1"/>
    </source>
</evidence>
<dbReference type="SMART" id="SM01048">
    <property type="entry name" value="C6"/>
    <property type="match status" value="1"/>
</dbReference>
<dbReference type="PANTHER" id="PTHR21629:SF5">
    <property type="entry name" value="C6 DOMAIN-CONTAINING PROTEIN"/>
    <property type="match status" value="1"/>
</dbReference>
<dbReference type="PANTHER" id="PTHR21629">
    <property type="entry name" value="C6 DOMAIN-CONTAINING PROTEIN"/>
    <property type="match status" value="1"/>
</dbReference>
<evidence type="ECO:0000259" key="2">
    <source>
        <dbReference type="SMART" id="SM01048"/>
    </source>
</evidence>
<keyword evidence="4" id="KW-1185">Reference proteome</keyword>
<gene>
    <name evidence="3" type="ORF">PMAYCL1PPCAC_32489</name>
</gene>
<reference evidence="4" key="1">
    <citation type="submission" date="2022-10" db="EMBL/GenBank/DDBJ databases">
        <title>Genome assembly of Pristionchus species.</title>
        <authorList>
            <person name="Yoshida K."/>
            <person name="Sommer R.J."/>
        </authorList>
    </citation>
    <scope>NUCLEOTIDE SEQUENCE [LARGE SCALE GENOMIC DNA]</scope>
    <source>
        <strain evidence="4">RS5460</strain>
    </source>
</reference>
<name>A0AAN5IF15_9BILA</name>